<dbReference type="InterPro" id="IPR015915">
    <property type="entry name" value="Kelch-typ_b-propeller"/>
</dbReference>
<dbReference type="AlphaFoldDB" id="A0A0P7V180"/>
<dbReference type="CDD" id="cd18485">
    <property type="entry name" value="BACK_KBTBD12"/>
    <property type="match status" value="1"/>
</dbReference>
<dbReference type="STRING" id="113540.ENSSFOP00015031514"/>
<dbReference type="SMART" id="SM00875">
    <property type="entry name" value="BACK"/>
    <property type="match status" value="1"/>
</dbReference>
<evidence type="ECO:0000313" key="4">
    <source>
        <dbReference type="EMBL" id="KPP74734.1"/>
    </source>
</evidence>
<dbReference type="InterPro" id="IPR011705">
    <property type="entry name" value="BACK"/>
</dbReference>
<dbReference type="Gene3D" id="2.120.10.80">
    <property type="entry name" value="Kelch-type beta propeller"/>
    <property type="match status" value="1"/>
</dbReference>
<evidence type="ECO:0000256" key="2">
    <source>
        <dbReference type="ARBA" id="ARBA00022737"/>
    </source>
</evidence>
<sequence>MDPRNKHGLTLLEQLWIMRETGKLTDVVLVAEGISFPCHRVVLSAFSPYFRVMFTCGLSECSQREVTLGDMPADSLALLLNYMYLSDLPLTNTNVQGVSTVAFMLQMEDVFSRCQQHMMDHMDASNCLGVYFYARELGAEELGEHAQRYLRQHFAEVCLQEEILELQAHQLLPLVASDDLNVTREESILEVVLRWVSHRQAERAPHLLEVLRKVRLPLVAPDFLRDAMRRNPVLLANAECLELVEAALDAARQHPAAAPRRLKLRYGMETTDLLLCIGNDGQGIKSRQGSYSDYSFCYTPATGRTCYITSPRYGEVLGYVCAGVVTEDNEIVVAGEAGARRMARQKSRTVDICRYKATAQGSWEKLCSVEYREMYALGAMGDMLYLLGGQMKLKNQYLMTNSVERWPMKGGPWRRCAPLPIPLSSHCVVSLKGHLYVLGGRTPQSDRPDDEPDHLSSRVFQFDPEANKWEERGPMKYSKYRCSAVVLNGEIYVLGGIGCEGVDRGQSRRCLDVVEIYNPDGDFWRIGPQLPYPLLSLRSGASNAGVAGGKLYVCGFYRGADRHDIITKDILELDPWENVWTMAARRVLMHDNYDVCLVANLNPRNLVAPPGDLLDE</sequence>
<organism evidence="4 5">
    <name type="scientific">Scleropages formosus</name>
    <name type="common">Asian bonytongue</name>
    <name type="synonym">Osteoglossum formosum</name>
    <dbReference type="NCBI Taxonomy" id="113540"/>
    <lineage>
        <taxon>Eukaryota</taxon>
        <taxon>Metazoa</taxon>
        <taxon>Chordata</taxon>
        <taxon>Craniata</taxon>
        <taxon>Vertebrata</taxon>
        <taxon>Euteleostomi</taxon>
        <taxon>Actinopterygii</taxon>
        <taxon>Neopterygii</taxon>
        <taxon>Teleostei</taxon>
        <taxon>Osteoglossocephala</taxon>
        <taxon>Osteoglossomorpha</taxon>
        <taxon>Osteoglossiformes</taxon>
        <taxon>Osteoglossidae</taxon>
        <taxon>Scleropages</taxon>
    </lineage>
</organism>
<dbReference type="InterPro" id="IPR006652">
    <property type="entry name" value="Kelch_1"/>
</dbReference>
<dbReference type="Gene3D" id="3.30.710.10">
    <property type="entry name" value="Potassium Channel Kv1.1, Chain A"/>
    <property type="match status" value="1"/>
</dbReference>
<accession>A0A0P7V180</accession>
<comment type="caution">
    <text evidence="4">The sequence shown here is derived from an EMBL/GenBank/DDBJ whole genome shotgun (WGS) entry which is preliminary data.</text>
</comment>
<dbReference type="Gene3D" id="1.25.40.420">
    <property type="match status" value="1"/>
</dbReference>
<keyword evidence="1" id="KW-0880">Kelch repeat</keyword>
<dbReference type="SMART" id="SM00225">
    <property type="entry name" value="BTB"/>
    <property type="match status" value="1"/>
</dbReference>
<evidence type="ECO:0000259" key="3">
    <source>
        <dbReference type="PROSITE" id="PS50097"/>
    </source>
</evidence>
<dbReference type="PIRSF" id="PIRSF037037">
    <property type="entry name" value="Kelch-like_protein_gigaxonin"/>
    <property type="match status" value="1"/>
</dbReference>
<dbReference type="InterPro" id="IPR017096">
    <property type="entry name" value="BTB-kelch_protein"/>
</dbReference>
<keyword evidence="2" id="KW-0677">Repeat</keyword>
<dbReference type="PROSITE" id="PS50097">
    <property type="entry name" value="BTB"/>
    <property type="match status" value="1"/>
</dbReference>
<dbReference type="InterPro" id="IPR011333">
    <property type="entry name" value="SKP1/BTB/POZ_sf"/>
</dbReference>
<dbReference type="Proteomes" id="UP000034805">
    <property type="component" value="Unassembled WGS sequence"/>
</dbReference>
<dbReference type="Pfam" id="PF01344">
    <property type="entry name" value="Kelch_1"/>
    <property type="match status" value="2"/>
</dbReference>
<evidence type="ECO:0000313" key="5">
    <source>
        <dbReference type="Proteomes" id="UP000034805"/>
    </source>
</evidence>
<dbReference type="Pfam" id="PF07707">
    <property type="entry name" value="BACK"/>
    <property type="match status" value="1"/>
</dbReference>
<dbReference type="FunFam" id="1.25.40.420:FF:000001">
    <property type="entry name" value="Kelch-like family member 12"/>
    <property type="match status" value="1"/>
</dbReference>
<feature type="domain" description="BTB" evidence="3">
    <location>
        <begin position="25"/>
        <end position="92"/>
    </location>
</feature>
<dbReference type="EMBL" id="JARO02001676">
    <property type="protein sequence ID" value="KPP74734.1"/>
    <property type="molecule type" value="Genomic_DNA"/>
</dbReference>
<proteinExistence type="predicted"/>
<dbReference type="SUPFAM" id="SSF117281">
    <property type="entry name" value="Kelch motif"/>
    <property type="match status" value="1"/>
</dbReference>
<dbReference type="Pfam" id="PF00651">
    <property type="entry name" value="BTB"/>
    <property type="match status" value="1"/>
</dbReference>
<dbReference type="SMART" id="SM00612">
    <property type="entry name" value="Kelch"/>
    <property type="match status" value="4"/>
</dbReference>
<protein>
    <submittedName>
        <fullName evidence="4">Kelch repeat and BTB domain-containing protein 12-like</fullName>
    </submittedName>
</protein>
<dbReference type="PANTHER" id="PTHR24412">
    <property type="entry name" value="KELCH PROTEIN"/>
    <property type="match status" value="1"/>
</dbReference>
<dbReference type="PANTHER" id="PTHR24412:SF491">
    <property type="entry name" value="KELCH REPEAT AND BTB DOMAIN-CONTAINING PROTEIN 12"/>
    <property type="match status" value="1"/>
</dbReference>
<dbReference type="InterPro" id="IPR000210">
    <property type="entry name" value="BTB/POZ_dom"/>
</dbReference>
<gene>
    <name evidence="4" type="ORF">Z043_106081</name>
</gene>
<evidence type="ECO:0000256" key="1">
    <source>
        <dbReference type="ARBA" id="ARBA00022441"/>
    </source>
</evidence>
<reference evidence="4 5" key="1">
    <citation type="submission" date="2015-08" db="EMBL/GenBank/DDBJ databases">
        <title>The genome of the Asian arowana (Scleropages formosus).</title>
        <authorList>
            <person name="Tan M.H."/>
            <person name="Gan H.M."/>
            <person name="Croft L.J."/>
            <person name="Austin C.M."/>
        </authorList>
    </citation>
    <scope>NUCLEOTIDE SEQUENCE [LARGE SCALE GENOMIC DNA]</scope>
    <source>
        <strain evidence="4">Aro1</strain>
    </source>
</reference>
<name>A0A0P7V180_SCLFO</name>
<dbReference type="SUPFAM" id="SSF54695">
    <property type="entry name" value="POZ domain"/>
    <property type="match status" value="1"/>
</dbReference>